<evidence type="ECO:0000259" key="2">
    <source>
        <dbReference type="PROSITE" id="PS50110"/>
    </source>
</evidence>
<dbReference type="AlphaFoldDB" id="A0A9J5WN82"/>
<sequence>MSSTMPIMDGIEATKKLQSMGITMMIVRITTPDNNEKYHKEFMEAGRDECYEKPLTKDILQILVEKISNKV</sequence>
<dbReference type="OrthoDB" id="21225at2759"/>
<evidence type="ECO:0000256" key="1">
    <source>
        <dbReference type="PROSITE-ProRule" id="PRU00169"/>
    </source>
</evidence>
<organism evidence="3 4">
    <name type="scientific">Solanum commersonii</name>
    <name type="common">Commerson's wild potato</name>
    <name type="synonym">Commerson's nightshade</name>
    <dbReference type="NCBI Taxonomy" id="4109"/>
    <lineage>
        <taxon>Eukaryota</taxon>
        <taxon>Viridiplantae</taxon>
        <taxon>Streptophyta</taxon>
        <taxon>Embryophyta</taxon>
        <taxon>Tracheophyta</taxon>
        <taxon>Spermatophyta</taxon>
        <taxon>Magnoliopsida</taxon>
        <taxon>eudicotyledons</taxon>
        <taxon>Gunneridae</taxon>
        <taxon>Pentapetalae</taxon>
        <taxon>asterids</taxon>
        <taxon>lamiids</taxon>
        <taxon>Solanales</taxon>
        <taxon>Solanaceae</taxon>
        <taxon>Solanoideae</taxon>
        <taxon>Solaneae</taxon>
        <taxon>Solanum</taxon>
    </lineage>
</organism>
<comment type="caution">
    <text evidence="3">The sequence shown here is derived from an EMBL/GenBank/DDBJ whole genome shotgun (WGS) entry which is preliminary data.</text>
</comment>
<dbReference type="PANTHER" id="PTHR43228">
    <property type="entry name" value="TWO-COMPONENT RESPONSE REGULATOR"/>
    <property type="match status" value="1"/>
</dbReference>
<keyword evidence="4" id="KW-1185">Reference proteome</keyword>
<dbReference type="EMBL" id="JACXVP010000011">
    <property type="protein sequence ID" value="KAG5577002.1"/>
    <property type="molecule type" value="Genomic_DNA"/>
</dbReference>
<dbReference type="InterPro" id="IPR052048">
    <property type="entry name" value="ST_Response_Regulator"/>
</dbReference>
<evidence type="ECO:0000313" key="3">
    <source>
        <dbReference type="EMBL" id="KAG5577002.1"/>
    </source>
</evidence>
<protein>
    <recommendedName>
        <fullName evidence="2">Response regulatory domain-containing protein</fullName>
    </recommendedName>
</protein>
<dbReference type="SUPFAM" id="SSF52172">
    <property type="entry name" value="CheY-like"/>
    <property type="match status" value="1"/>
</dbReference>
<gene>
    <name evidence="3" type="ORF">H5410_057136</name>
</gene>
<dbReference type="GO" id="GO:0000160">
    <property type="term" value="P:phosphorelay signal transduction system"/>
    <property type="evidence" value="ECO:0007669"/>
    <property type="project" value="InterPro"/>
</dbReference>
<dbReference type="PROSITE" id="PS50110">
    <property type="entry name" value="RESPONSE_REGULATORY"/>
    <property type="match status" value="1"/>
</dbReference>
<name>A0A9J5WN82_SOLCO</name>
<dbReference type="Gene3D" id="3.40.50.2300">
    <property type="match status" value="1"/>
</dbReference>
<evidence type="ECO:0000313" key="4">
    <source>
        <dbReference type="Proteomes" id="UP000824120"/>
    </source>
</evidence>
<dbReference type="PANTHER" id="PTHR43228:SF23">
    <property type="entry name" value="TWO-COMPONENT RESPONSE REGULATOR ARR22-LIKE"/>
    <property type="match status" value="1"/>
</dbReference>
<dbReference type="Proteomes" id="UP000824120">
    <property type="component" value="Chromosome 11"/>
</dbReference>
<comment type="caution">
    <text evidence="1">Lacks conserved residue(s) required for the propagation of feature annotation.</text>
</comment>
<dbReference type="InterPro" id="IPR011006">
    <property type="entry name" value="CheY-like_superfamily"/>
</dbReference>
<accession>A0A9J5WN82</accession>
<proteinExistence type="predicted"/>
<dbReference type="InterPro" id="IPR001789">
    <property type="entry name" value="Sig_transdc_resp-reg_receiver"/>
</dbReference>
<reference evidence="3 4" key="1">
    <citation type="submission" date="2020-09" db="EMBL/GenBank/DDBJ databases">
        <title>De no assembly of potato wild relative species, Solanum commersonii.</title>
        <authorList>
            <person name="Cho K."/>
        </authorList>
    </citation>
    <scope>NUCLEOTIDE SEQUENCE [LARGE SCALE GENOMIC DNA]</scope>
    <source>
        <strain evidence="3">LZ3.2</strain>
        <tissue evidence="3">Leaf</tissue>
    </source>
</reference>
<feature type="domain" description="Response regulatory" evidence="2">
    <location>
        <begin position="1"/>
        <end position="68"/>
    </location>
</feature>